<gene>
    <name evidence="1" type="ORF">LCGC14_2863820</name>
</gene>
<sequence>LSDDLQFYVNVPTPVTPDKLDAALCALGEVAGFPEHTSTLIQSGVDGSRFSAIHPVP</sequence>
<proteinExistence type="predicted"/>
<dbReference type="AlphaFoldDB" id="A0A0F9AD84"/>
<reference evidence="1" key="1">
    <citation type="journal article" date="2015" name="Nature">
        <title>Complex archaea that bridge the gap between prokaryotes and eukaryotes.</title>
        <authorList>
            <person name="Spang A."/>
            <person name="Saw J.H."/>
            <person name="Jorgensen S.L."/>
            <person name="Zaremba-Niedzwiedzka K."/>
            <person name="Martijn J."/>
            <person name="Lind A.E."/>
            <person name="van Eijk R."/>
            <person name="Schleper C."/>
            <person name="Guy L."/>
            <person name="Ettema T.J."/>
        </authorList>
    </citation>
    <scope>NUCLEOTIDE SEQUENCE</scope>
</reference>
<feature type="non-terminal residue" evidence="1">
    <location>
        <position position="1"/>
    </location>
</feature>
<accession>A0A0F9AD84</accession>
<protein>
    <submittedName>
        <fullName evidence="1">Uncharacterized protein</fullName>
    </submittedName>
</protein>
<evidence type="ECO:0000313" key="1">
    <source>
        <dbReference type="EMBL" id="KKK76419.1"/>
    </source>
</evidence>
<name>A0A0F9AD84_9ZZZZ</name>
<comment type="caution">
    <text evidence="1">The sequence shown here is derived from an EMBL/GenBank/DDBJ whole genome shotgun (WGS) entry which is preliminary data.</text>
</comment>
<dbReference type="EMBL" id="LAZR01055412">
    <property type="protein sequence ID" value="KKK76419.1"/>
    <property type="molecule type" value="Genomic_DNA"/>
</dbReference>
<organism evidence="1">
    <name type="scientific">marine sediment metagenome</name>
    <dbReference type="NCBI Taxonomy" id="412755"/>
    <lineage>
        <taxon>unclassified sequences</taxon>
        <taxon>metagenomes</taxon>
        <taxon>ecological metagenomes</taxon>
    </lineage>
</organism>